<keyword evidence="2" id="KW-1185">Reference proteome</keyword>
<proteinExistence type="predicted"/>
<accession>A0ACB8ZLR1</accession>
<comment type="caution">
    <text evidence="1">The sequence shown here is derived from an EMBL/GenBank/DDBJ whole genome shotgun (WGS) entry which is preliminary data.</text>
</comment>
<dbReference type="Proteomes" id="UP001055811">
    <property type="component" value="Linkage Group LG08"/>
</dbReference>
<reference evidence="2" key="1">
    <citation type="journal article" date="2022" name="Mol. Ecol. Resour.">
        <title>The genomes of chicory, endive, great burdock and yacon provide insights into Asteraceae palaeo-polyploidization history and plant inulin production.</title>
        <authorList>
            <person name="Fan W."/>
            <person name="Wang S."/>
            <person name="Wang H."/>
            <person name="Wang A."/>
            <person name="Jiang F."/>
            <person name="Liu H."/>
            <person name="Zhao H."/>
            <person name="Xu D."/>
            <person name="Zhang Y."/>
        </authorList>
    </citation>
    <scope>NUCLEOTIDE SEQUENCE [LARGE SCALE GENOMIC DNA]</scope>
    <source>
        <strain evidence="2">cv. Punajuju</strain>
    </source>
</reference>
<evidence type="ECO:0000313" key="1">
    <source>
        <dbReference type="EMBL" id="KAI3698265.1"/>
    </source>
</evidence>
<sequence length="190" mass="21540">MASCRRRYAIEAPKILHWGSFDIRENRNYAQSPQFRWILEGSKTLQTLIRSCSSSENLRDSLVGVKSGIVVKVISDSPFLFSFYVYETIFGIDLVLLLETLRRSVPSVPTASSKTRKSVAMLSTFAVPRLDLRGQRICSLNGGPNMSPNLMKPMTDILLWQFVNHRDNLLSSLEGIEILKWVKQLYLAGN</sequence>
<evidence type="ECO:0000313" key="2">
    <source>
        <dbReference type="Proteomes" id="UP001055811"/>
    </source>
</evidence>
<organism evidence="1 2">
    <name type="scientific">Cichorium intybus</name>
    <name type="common">Chicory</name>
    <dbReference type="NCBI Taxonomy" id="13427"/>
    <lineage>
        <taxon>Eukaryota</taxon>
        <taxon>Viridiplantae</taxon>
        <taxon>Streptophyta</taxon>
        <taxon>Embryophyta</taxon>
        <taxon>Tracheophyta</taxon>
        <taxon>Spermatophyta</taxon>
        <taxon>Magnoliopsida</taxon>
        <taxon>eudicotyledons</taxon>
        <taxon>Gunneridae</taxon>
        <taxon>Pentapetalae</taxon>
        <taxon>asterids</taxon>
        <taxon>campanulids</taxon>
        <taxon>Asterales</taxon>
        <taxon>Asteraceae</taxon>
        <taxon>Cichorioideae</taxon>
        <taxon>Cichorieae</taxon>
        <taxon>Cichoriinae</taxon>
        <taxon>Cichorium</taxon>
    </lineage>
</organism>
<reference evidence="1 2" key="2">
    <citation type="journal article" date="2022" name="Mol. Ecol. Resour.">
        <title>The genomes of chicory, endive, great burdock and yacon provide insights into Asteraceae paleo-polyploidization history and plant inulin production.</title>
        <authorList>
            <person name="Fan W."/>
            <person name="Wang S."/>
            <person name="Wang H."/>
            <person name="Wang A."/>
            <person name="Jiang F."/>
            <person name="Liu H."/>
            <person name="Zhao H."/>
            <person name="Xu D."/>
            <person name="Zhang Y."/>
        </authorList>
    </citation>
    <scope>NUCLEOTIDE SEQUENCE [LARGE SCALE GENOMIC DNA]</scope>
    <source>
        <strain evidence="2">cv. Punajuju</strain>
        <tissue evidence="1">Leaves</tissue>
    </source>
</reference>
<gene>
    <name evidence="1" type="ORF">L2E82_41669</name>
</gene>
<name>A0ACB8ZLR1_CICIN</name>
<protein>
    <submittedName>
        <fullName evidence="1">Uncharacterized protein</fullName>
    </submittedName>
</protein>
<dbReference type="EMBL" id="CM042016">
    <property type="protein sequence ID" value="KAI3698265.1"/>
    <property type="molecule type" value="Genomic_DNA"/>
</dbReference>